<gene>
    <name evidence="2" type="ORF">E5676_scaffold8293G00010</name>
</gene>
<protein>
    <submittedName>
        <fullName evidence="2">Uncharacterized protein</fullName>
    </submittedName>
</protein>
<reference evidence="2 3" key="1">
    <citation type="submission" date="2019-08" db="EMBL/GenBank/DDBJ databases">
        <title>Draft genome sequences of two oriental melons (Cucumis melo L. var makuwa).</title>
        <authorList>
            <person name="Kwon S.-Y."/>
        </authorList>
    </citation>
    <scope>NUCLEOTIDE SEQUENCE [LARGE SCALE GENOMIC DNA]</scope>
    <source>
        <strain evidence="3">cv. Chang Bougi</strain>
        <tissue evidence="2">Leaf</tissue>
    </source>
</reference>
<name>A0A5D3E1Y5_CUCMM</name>
<comment type="caution">
    <text evidence="2">The sequence shown here is derived from an EMBL/GenBank/DDBJ whole genome shotgun (WGS) entry which is preliminary data.</text>
</comment>
<feature type="compositionally biased region" description="Polar residues" evidence="1">
    <location>
        <begin position="68"/>
        <end position="85"/>
    </location>
</feature>
<evidence type="ECO:0000313" key="3">
    <source>
        <dbReference type="Proteomes" id="UP000321947"/>
    </source>
</evidence>
<accession>A0A5D3E1Y5</accession>
<feature type="region of interest" description="Disordered" evidence="1">
    <location>
        <begin position="18"/>
        <end position="85"/>
    </location>
</feature>
<evidence type="ECO:0000256" key="1">
    <source>
        <dbReference type="SAM" id="MobiDB-lite"/>
    </source>
</evidence>
<feature type="compositionally biased region" description="Polar residues" evidence="1">
    <location>
        <begin position="28"/>
        <end position="38"/>
    </location>
</feature>
<feature type="compositionally biased region" description="Basic and acidic residues" evidence="1">
    <location>
        <begin position="50"/>
        <end position="65"/>
    </location>
</feature>
<sequence length="85" mass="9665">MRTVPAFARGEVQRNKGAEVYPEAARSSHVTRSDSPSVSPCVERQQISPRHRESVQQECYERRELAVNSENSRTPDTTPTYERSS</sequence>
<dbReference type="EMBL" id="SSTD01001202">
    <property type="protein sequence ID" value="TYK29902.1"/>
    <property type="molecule type" value="Genomic_DNA"/>
</dbReference>
<evidence type="ECO:0000313" key="2">
    <source>
        <dbReference type="EMBL" id="TYK29902.1"/>
    </source>
</evidence>
<organism evidence="2 3">
    <name type="scientific">Cucumis melo var. makuwa</name>
    <name type="common">Oriental melon</name>
    <dbReference type="NCBI Taxonomy" id="1194695"/>
    <lineage>
        <taxon>Eukaryota</taxon>
        <taxon>Viridiplantae</taxon>
        <taxon>Streptophyta</taxon>
        <taxon>Embryophyta</taxon>
        <taxon>Tracheophyta</taxon>
        <taxon>Spermatophyta</taxon>
        <taxon>Magnoliopsida</taxon>
        <taxon>eudicotyledons</taxon>
        <taxon>Gunneridae</taxon>
        <taxon>Pentapetalae</taxon>
        <taxon>rosids</taxon>
        <taxon>fabids</taxon>
        <taxon>Cucurbitales</taxon>
        <taxon>Cucurbitaceae</taxon>
        <taxon>Benincaseae</taxon>
        <taxon>Cucumis</taxon>
    </lineage>
</organism>
<dbReference type="AlphaFoldDB" id="A0A5D3E1Y5"/>
<proteinExistence type="predicted"/>
<dbReference type="Proteomes" id="UP000321947">
    <property type="component" value="Unassembled WGS sequence"/>
</dbReference>